<dbReference type="SUPFAM" id="SSF54695">
    <property type="entry name" value="POZ domain"/>
    <property type="match status" value="1"/>
</dbReference>
<dbReference type="InterPro" id="IPR011333">
    <property type="entry name" value="SKP1/BTB/POZ_sf"/>
</dbReference>
<accession>A0A1Y1IJ85</accession>
<dbReference type="AlphaFoldDB" id="A0A1Y1IJ85"/>
<evidence type="ECO:0000313" key="4">
    <source>
        <dbReference type="Proteomes" id="UP000054558"/>
    </source>
</evidence>
<name>A0A1Y1IJ85_KLENI</name>
<keyword evidence="2" id="KW-0175">Coiled coil</keyword>
<dbReference type="Gene3D" id="3.30.710.10">
    <property type="entry name" value="Potassium Channel Kv1.1, Chain A"/>
    <property type="match status" value="1"/>
</dbReference>
<organism evidence="3 4">
    <name type="scientific">Klebsormidium nitens</name>
    <name type="common">Green alga</name>
    <name type="synonym">Ulothrix nitens</name>
    <dbReference type="NCBI Taxonomy" id="105231"/>
    <lineage>
        <taxon>Eukaryota</taxon>
        <taxon>Viridiplantae</taxon>
        <taxon>Streptophyta</taxon>
        <taxon>Klebsormidiophyceae</taxon>
        <taxon>Klebsormidiales</taxon>
        <taxon>Klebsormidiaceae</taxon>
        <taxon>Klebsormidium</taxon>
    </lineage>
</organism>
<reference evidence="3 4" key="1">
    <citation type="journal article" date="2014" name="Nat. Commun.">
        <title>Klebsormidium flaccidum genome reveals primary factors for plant terrestrial adaptation.</title>
        <authorList>
            <person name="Hori K."/>
            <person name="Maruyama F."/>
            <person name="Fujisawa T."/>
            <person name="Togashi T."/>
            <person name="Yamamoto N."/>
            <person name="Seo M."/>
            <person name="Sato S."/>
            <person name="Yamada T."/>
            <person name="Mori H."/>
            <person name="Tajima N."/>
            <person name="Moriyama T."/>
            <person name="Ikeuchi M."/>
            <person name="Watanabe M."/>
            <person name="Wada H."/>
            <person name="Kobayashi K."/>
            <person name="Saito M."/>
            <person name="Masuda T."/>
            <person name="Sasaki-Sekimoto Y."/>
            <person name="Mashiguchi K."/>
            <person name="Awai K."/>
            <person name="Shimojima M."/>
            <person name="Masuda S."/>
            <person name="Iwai M."/>
            <person name="Nobusawa T."/>
            <person name="Narise T."/>
            <person name="Kondo S."/>
            <person name="Saito H."/>
            <person name="Sato R."/>
            <person name="Murakawa M."/>
            <person name="Ihara Y."/>
            <person name="Oshima-Yamada Y."/>
            <person name="Ohtaka K."/>
            <person name="Satoh M."/>
            <person name="Sonobe K."/>
            <person name="Ishii M."/>
            <person name="Ohtani R."/>
            <person name="Kanamori-Sato M."/>
            <person name="Honoki R."/>
            <person name="Miyazaki D."/>
            <person name="Mochizuki H."/>
            <person name="Umetsu J."/>
            <person name="Higashi K."/>
            <person name="Shibata D."/>
            <person name="Kamiya Y."/>
            <person name="Sato N."/>
            <person name="Nakamura Y."/>
            <person name="Tabata S."/>
            <person name="Ida S."/>
            <person name="Kurokawa K."/>
            <person name="Ohta H."/>
        </authorList>
    </citation>
    <scope>NUCLEOTIDE SEQUENCE [LARGE SCALE GENOMIC DNA]</scope>
    <source>
        <strain evidence="3 4">NIES-2285</strain>
    </source>
</reference>
<gene>
    <name evidence="3" type="ORF">KFL_004960110</name>
</gene>
<dbReference type="EMBL" id="DF237445">
    <property type="protein sequence ID" value="GAQ89201.1"/>
    <property type="molecule type" value="Genomic_DNA"/>
</dbReference>
<keyword evidence="4" id="KW-1185">Reference proteome</keyword>
<proteinExistence type="predicted"/>
<protein>
    <submittedName>
        <fullName evidence="3">Uncharacterized protein</fullName>
    </submittedName>
</protein>
<feature type="coiled-coil region" evidence="2">
    <location>
        <begin position="114"/>
        <end position="141"/>
    </location>
</feature>
<evidence type="ECO:0000313" key="3">
    <source>
        <dbReference type="EMBL" id="GAQ89201.1"/>
    </source>
</evidence>
<comment type="pathway">
    <text evidence="1">Protein modification; protein ubiquitination.</text>
</comment>
<dbReference type="Proteomes" id="UP000054558">
    <property type="component" value="Unassembled WGS sequence"/>
</dbReference>
<sequence length="320" mass="34697">MALKMVKSLLGHSLKKSEAGCPEEASSSPLVAFECTPSISSEGLGGQRPFPEQAVPLESSVVQPVAVEALEQSELKAELKALRKFVKLACVALRAETARSAEAQAAAGEARSKTVVLQARVAALSEELAQARAQNDVIHANLVALRTAMLERETESERTIAGLEDELRRTCEAVGLCENDRERFHYVLALNGQEGSLPRSVLASDPESHLYKMYGGEWDYARNAEGRAIVTCHPHRWAPIVEYLATGAIPAERDPALLAQARYWNLQGLVNGLEALTPRGLFRSVLELEDSLSPGGLLGGFMERASINLSANRWLELTTA</sequence>
<evidence type="ECO:0000256" key="2">
    <source>
        <dbReference type="SAM" id="Coils"/>
    </source>
</evidence>
<evidence type="ECO:0000256" key="1">
    <source>
        <dbReference type="ARBA" id="ARBA00004906"/>
    </source>
</evidence>